<reference evidence="1 2" key="1">
    <citation type="journal article" date="2004" name="Nucleic Acids Res.">
        <title>Genome sequence of Symbiobacterium thermophilum, an uncultivable bacterium that depends on microbial commensalism.</title>
        <authorList>
            <person name="Ueda K."/>
            <person name="Yamashita A."/>
            <person name="Ishikawa J."/>
            <person name="Shimada M."/>
            <person name="Watsuji T."/>
            <person name="Morimura K."/>
            <person name="Ikeda H."/>
            <person name="Hattori M."/>
            <person name="Beppu T."/>
        </authorList>
    </citation>
    <scope>NUCLEOTIDE SEQUENCE [LARGE SCALE GENOMIC DNA]</scope>
    <source>
        <strain evidence="2">T / IAM 14863</strain>
    </source>
</reference>
<keyword evidence="2" id="KW-1185">Reference proteome</keyword>
<proteinExistence type="predicted"/>
<dbReference type="InterPro" id="IPR011989">
    <property type="entry name" value="ARM-like"/>
</dbReference>
<evidence type="ECO:0008006" key="3">
    <source>
        <dbReference type="Google" id="ProtNLM"/>
    </source>
</evidence>
<organism evidence="1 2">
    <name type="scientific">Symbiobacterium thermophilum (strain DSM 24528 / JCM 14929 / IAM 14863 / T)</name>
    <dbReference type="NCBI Taxonomy" id="292459"/>
    <lineage>
        <taxon>Bacteria</taxon>
        <taxon>Bacillati</taxon>
        <taxon>Bacillota</taxon>
        <taxon>Clostridia</taxon>
        <taxon>Eubacteriales</taxon>
        <taxon>Symbiobacteriaceae</taxon>
        <taxon>Symbiobacterium</taxon>
    </lineage>
</organism>
<dbReference type="InterPro" id="IPR016024">
    <property type="entry name" value="ARM-type_fold"/>
</dbReference>
<sequence length="247" mass="26332">MKGGRAMEALLAQILVGLASPDGERRVQAARELEALLSARLDEGETEWTPVIDALLPSMVAGLGDPEKGVQVHCANCLEFLAYQSGAVVPALRAALKPPDGRQAWTAAFVLARLGLWSDEVGEALSAAMGAPDRDTRWAAAGFALGLGRAHPECVAMVRRTLRAPVPNARKMAAYCLGAMGEYADVAADLADRLADPDRDVRRAAVLALNRLPHVDAAIRQAVARLRQDPDEFVRRAADAVAARWGV</sequence>
<protein>
    <recommendedName>
        <fullName evidence="3">HEAT repeat domain-containing protein</fullName>
    </recommendedName>
</protein>
<evidence type="ECO:0000313" key="1">
    <source>
        <dbReference type="EMBL" id="BAD41773.1"/>
    </source>
</evidence>
<dbReference type="AlphaFoldDB" id="Q67KM5"/>
<dbReference type="HOGENOM" id="CLU_1124073_0_0_9"/>
<dbReference type="Pfam" id="PF13646">
    <property type="entry name" value="HEAT_2"/>
    <property type="match status" value="1"/>
</dbReference>
<dbReference type="Gene3D" id="1.25.10.10">
    <property type="entry name" value="Leucine-rich Repeat Variant"/>
    <property type="match status" value="2"/>
</dbReference>
<evidence type="ECO:0000313" key="2">
    <source>
        <dbReference type="Proteomes" id="UP000000417"/>
    </source>
</evidence>
<dbReference type="KEGG" id="sth:STH2788"/>
<dbReference type="eggNOG" id="COG1413">
    <property type="taxonomic scope" value="Bacteria"/>
</dbReference>
<dbReference type="EMBL" id="AP006840">
    <property type="protein sequence ID" value="BAD41773.1"/>
    <property type="molecule type" value="Genomic_DNA"/>
</dbReference>
<gene>
    <name evidence="1" type="ordered locus">STH2788</name>
</gene>
<dbReference type="Proteomes" id="UP000000417">
    <property type="component" value="Chromosome"/>
</dbReference>
<accession>Q67KM5</accession>
<dbReference type="SUPFAM" id="SSF48371">
    <property type="entry name" value="ARM repeat"/>
    <property type="match status" value="1"/>
</dbReference>
<name>Q67KM5_SYMTH</name>